<organism evidence="3 4">
    <name type="scientific">Saccharomonospora amisosensis</name>
    <dbReference type="NCBI Taxonomy" id="1128677"/>
    <lineage>
        <taxon>Bacteria</taxon>
        <taxon>Bacillati</taxon>
        <taxon>Actinomycetota</taxon>
        <taxon>Actinomycetes</taxon>
        <taxon>Pseudonocardiales</taxon>
        <taxon>Pseudonocardiaceae</taxon>
        <taxon>Saccharomonospora</taxon>
    </lineage>
</organism>
<feature type="compositionally biased region" description="Acidic residues" evidence="2">
    <location>
        <begin position="269"/>
        <end position="279"/>
    </location>
</feature>
<feature type="compositionally biased region" description="Basic and acidic residues" evidence="2">
    <location>
        <begin position="169"/>
        <end position="182"/>
    </location>
</feature>
<dbReference type="AlphaFoldDB" id="A0A7X5UNP9"/>
<accession>A0A7X5UNP9</accession>
<gene>
    <name evidence="3" type="ORF">FHU38_001704</name>
</gene>
<name>A0A7X5UNP9_9PSEU</name>
<evidence type="ECO:0000313" key="4">
    <source>
        <dbReference type="Proteomes" id="UP000545493"/>
    </source>
</evidence>
<keyword evidence="1" id="KW-0175">Coiled coil</keyword>
<evidence type="ECO:0000256" key="1">
    <source>
        <dbReference type="SAM" id="Coils"/>
    </source>
</evidence>
<dbReference type="RefSeq" id="WP_167168586.1">
    <property type="nucleotide sequence ID" value="NZ_JAAOYM010000001.1"/>
</dbReference>
<protein>
    <submittedName>
        <fullName evidence="3">Regulator of replication initiation timing</fullName>
    </submittedName>
</protein>
<evidence type="ECO:0000256" key="2">
    <source>
        <dbReference type="SAM" id="MobiDB-lite"/>
    </source>
</evidence>
<keyword evidence="4" id="KW-1185">Reference proteome</keyword>
<sequence>MTIPKGAGGPSPPGPGFRPALWGYDREHVDHYVRGMLEELRLVASDRDAAADCVQRLAERLEALRSENDKLRERLGRVCREPVETDGLSERMLHLVELAHEEAADIIAGAEAEAERKRALQRRRARRLRARYRRLLTELQQRRIEQEAEHHELMRRVQSQAEAAAEQAQRQRRELDERATRRRQELERDFAAALAARRDEANKAIAEKEAAARAHAQRLIEQATRRAERIVAEATDRVHALEGMRRRLANELNGARAALADALPLTEALPEEDVADEEGSATLPSPRTRGPAVSSAP</sequence>
<feature type="region of interest" description="Disordered" evidence="2">
    <location>
        <begin position="268"/>
        <end position="297"/>
    </location>
</feature>
<dbReference type="EMBL" id="JAAOYM010000001">
    <property type="protein sequence ID" value="NIJ11360.1"/>
    <property type="molecule type" value="Genomic_DNA"/>
</dbReference>
<feature type="coiled-coil region" evidence="1">
    <location>
        <begin position="47"/>
        <end position="81"/>
    </location>
</feature>
<comment type="caution">
    <text evidence="3">The sequence shown here is derived from an EMBL/GenBank/DDBJ whole genome shotgun (WGS) entry which is preliminary data.</text>
</comment>
<evidence type="ECO:0000313" key="3">
    <source>
        <dbReference type="EMBL" id="NIJ11360.1"/>
    </source>
</evidence>
<dbReference type="Proteomes" id="UP000545493">
    <property type="component" value="Unassembled WGS sequence"/>
</dbReference>
<proteinExistence type="predicted"/>
<reference evidence="3 4" key="1">
    <citation type="submission" date="2020-03" db="EMBL/GenBank/DDBJ databases">
        <title>Sequencing the genomes of 1000 actinobacteria strains.</title>
        <authorList>
            <person name="Klenk H.-P."/>
        </authorList>
    </citation>
    <scope>NUCLEOTIDE SEQUENCE [LARGE SCALE GENOMIC DNA]</scope>
    <source>
        <strain evidence="3 4">DSM 45685</strain>
    </source>
</reference>
<feature type="region of interest" description="Disordered" evidence="2">
    <location>
        <begin position="162"/>
        <end position="182"/>
    </location>
</feature>